<comment type="subcellular location">
    <subcellularLocation>
        <location evidence="1">Membrane</location>
        <topology evidence="1">Multi-pass membrane protein</topology>
    </subcellularLocation>
</comment>
<organism evidence="10 11">
    <name type="scientific">Hyphopichia burtonii NRRL Y-1933</name>
    <dbReference type="NCBI Taxonomy" id="984485"/>
    <lineage>
        <taxon>Eukaryota</taxon>
        <taxon>Fungi</taxon>
        <taxon>Dikarya</taxon>
        <taxon>Ascomycota</taxon>
        <taxon>Saccharomycotina</taxon>
        <taxon>Pichiomycetes</taxon>
        <taxon>Debaryomycetaceae</taxon>
        <taxon>Hyphopichia</taxon>
    </lineage>
</organism>
<keyword evidence="4" id="KW-0378">Hydrolase</keyword>
<dbReference type="PANTHER" id="PTHR46187:SF3">
    <property type="entry name" value="ALKALINE CERAMIDASE 3"/>
    <property type="match status" value="1"/>
</dbReference>
<evidence type="ECO:0000256" key="9">
    <source>
        <dbReference type="SAM" id="Phobius"/>
    </source>
</evidence>
<feature type="binding site" evidence="7">
    <location>
        <position position="39"/>
    </location>
    <ligand>
        <name>Ca(2+)</name>
        <dbReference type="ChEBI" id="CHEBI:29108"/>
    </ligand>
</feature>
<dbReference type="GO" id="GO:0046513">
    <property type="term" value="P:ceramide biosynthetic process"/>
    <property type="evidence" value="ECO:0007669"/>
    <property type="project" value="TreeGrafter"/>
</dbReference>
<keyword evidence="8" id="KW-0862">Zinc</keyword>
<dbReference type="GeneID" id="30995525"/>
<name>A0A1E4RPU6_9ASCO</name>
<keyword evidence="6 9" id="KW-0472">Membrane</keyword>
<dbReference type="PANTHER" id="PTHR46187">
    <property type="entry name" value="ALKALINE CERAMIDASE 3"/>
    <property type="match status" value="1"/>
</dbReference>
<keyword evidence="5 9" id="KW-1133">Transmembrane helix</keyword>
<dbReference type="OrthoDB" id="187171at2759"/>
<feature type="binding site" evidence="8">
    <location>
        <position position="228"/>
    </location>
    <ligand>
        <name>Zn(2+)</name>
        <dbReference type="ChEBI" id="CHEBI:29105"/>
        <note>catalytic</note>
    </ligand>
</feature>
<evidence type="ECO:0000256" key="2">
    <source>
        <dbReference type="ARBA" id="ARBA00009780"/>
    </source>
</evidence>
<feature type="transmembrane region" description="Helical" evidence="9">
    <location>
        <begin position="181"/>
        <end position="200"/>
    </location>
</feature>
<protein>
    <submittedName>
        <fullName evidence="10">Alkaline phytoceramidase</fullName>
    </submittedName>
</protein>
<evidence type="ECO:0000256" key="1">
    <source>
        <dbReference type="ARBA" id="ARBA00004141"/>
    </source>
</evidence>
<evidence type="ECO:0000256" key="8">
    <source>
        <dbReference type="PIRSR" id="PIRSR608901-2"/>
    </source>
</evidence>
<keyword evidence="11" id="KW-1185">Reference proteome</keyword>
<evidence type="ECO:0000256" key="7">
    <source>
        <dbReference type="PIRSR" id="PIRSR608901-1"/>
    </source>
</evidence>
<dbReference type="STRING" id="984485.A0A1E4RPU6"/>
<evidence type="ECO:0000256" key="3">
    <source>
        <dbReference type="ARBA" id="ARBA00022692"/>
    </source>
</evidence>
<keyword evidence="3 9" id="KW-0812">Transmembrane</keyword>
<gene>
    <name evidence="10" type="ORF">HYPBUDRAFT_152360</name>
</gene>
<dbReference type="GO" id="GO:0016811">
    <property type="term" value="F:hydrolase activity, acting on carbon-nitrogen (but not peptide) bonds, in linear amides"/>
    <property type="evidence" value="ECO:0007669"/>
    <property type="project" value="InterPro"/>
</dbReference>
<dbReference type="RefSeq" id="XP_020078298.1">
    <property type="nucleotide sequence ID" value="XM_020220975.1"/>
</dbReference>
<sequence length="300" mass="34807">MLPFAIPYPPEQENGFWGIPTSTIDWCEENYVVSGYIAEALNTITNSIFILLALFAIYHAYHNHLEPRFIFTALGFLLVGVGSWLFHMTLKYQFQLLDELPMIYATCIPFWSVFSEFKDRKGSLTVAIGIFTAANILTAIYLYFKDPTIHQAAYGLLNAGIILKCYTLANDHVKDSKARTQLSKTMVFGVLIFILGYFLWNLDIHLCSHIRSKRREWGIPYGFVLEGHGWWHIFTGTGVYFYLVYIEYLRCFLSGTQEFYTFKWVWGLPVVYLIDKPGLERYRSVITLKNLDEEESKKNI</sequence>
<feature type="binding site" evidence="7">
    <location>
        <position position="30"/>
    </location>
    <ligand>
        <name>Ca(2+)</name>
        <dbReference type="ChEBI" id="CHEBI:29108"/>
    </ligand>
</feature>
<keyword evidence="7" id="KW-0479">Metal-binding</keyword>
<keyword evidence="7" id="KW-0106">Calcium</keyword>
<feature type="binding site" evidence="7">
    <location>
        <position position="28"/>
    </location>
    <ligand>
        <name>Ca(2+)</name>
        <dbReference type="ChEBI" id="CHEBI:29108"/>
    </ligand>
</feature>
<proteinExistence type="inferred from homology"/>
<feature type="binding site" evidence="7">
    <location>
        <position position="26"/>
    </location>
    <ligand>
        <name>Ca(2+)</name>
        <dbReference type="ChEBI" id="CHEBI:29108"/>
    </ligand>
</feature>
<dbReference type="GO" id="GO:0046872">
    <property type="term" value="F:metal ion binding"/>
    <property type="evidence" value="ECO:0007669"/>
    <property type="project" value="UniProtKB-KW"/>
</dbReference>
<dbReference type="Proteomes" id="UP000095085">
    <property type="component" value="Unassembled WGS sequence"/>
</dbReference>
<dbReference type="EMBL" id="KV454539">
    <property type="protein sequence ID" value="ODV69231.1"/>
    <property type="molecule type" value="Genomic_DNA"/>
</dbReference>
<feature type="transmembrane region" description="Helical" evidence="9">
    <location>
        <begin position="124"/>
        <end position="143"/>
    </location>
</feature>
<reference evidence="11" key="1">
    <citation type="submission" date="2016-05" db="EMBL/GenBank/DDBJ databases">
        <title>Comparative genomics of biotechnologically important yeasts.</title>
        <authorList>
            <consortium name="DOE Joint Genome Institute"/>
            <person name="Riley R."/>
            <person name="Haridas S."/>
            <person name="Wolfe K.H."/>
            <person name="Lopes M.R."/>
            <person name="Hittinger C.T."/>
            <person name="Goker M."/>
            <person name="Salamov A."/>
            <person name="Wisecaver J."/>
            <person name="Long T.M."/>
            <person name="Aerts A.L."/>
            <person name="Barry K."/>
            <person name="Choi C."/>
            <person name="Clum A."/>
            <person name="Coughlan A.Y."/>
            <person name="Deshpande S."/>
            <person name="Douglass A.P."/>
            <person name="Hanson S.J."/>
            <person name="Klenk H.-P."/>
            <person name="Labutti K."/>
            <person name="Lapidus A."/>
            <person name="Lindquist E."/>
            <person name="Lipzen A."/>
            <person name="Meier-Kolthoff J.P."/>
            <person name="Ohm R.A."/>
            <person name="Otillar R.P."/>
            <person name="Pangilinan J."/>
            <person name="Peng Y."/>
            <person name="Rokas A."/>
            <person name="Rosa C.A."/>
            <person name="Scheuner C."/>
            <person name="Sibirny A.A."/>
            <person name="Slot J.C."/>
            <person name="Stielow J.B."/>
            <person name="Sun H."/>
            <person name="Kurtzman C.P."/>
            <person name="Blackwell M."/>
            <person name="Grigoriev I.V."/>
            <person name="Jeffries T.W."/>
        </authorList>
    </citation>
    <scope>NUCLEOTIDE SEQUENCE [LARGE SCALE GENOMIC DNA]</scope>
    <source>
        <strain evidence="11">NRRL Y-1933</strain>
    </source>
</reference>
<comment type="cofactor">
    <cofactor evidence="8">
        <name>Zn(2+)</name>
        <dbReference type="ChEBI" id="CHEBI:29105"/>
    </cofactor>
</comment>
<dbReference type="Pfam" id="PF05875">
    <property type="entry name" value="Ceramidase"/>
    <property type="match status" value="1"/>
</dbReference>
<evidence type="ECO:0000313" key="11">
    <source>
        <dbReference type="Proteomes" id="UP000095085"/>
    </source>
</evidence>
<feature type="binding site" evidence="7">
    <location>
        <position position="25"/>
    </location>
    <ligand>
        <name>Ca(2+)</name>
        <dbReference type="ChEBI" id="CHEBI:29108"/>
    </ligand>
</feature>
<feature type="transmembrane region" description="Helical" evidence="9">
    <location>
        <begin position="69"/>
        <end position="88"/>
    </location>
</feature>
<dbReference type="AlphaFoldDB" id="A0A1E4RPU6"/>
<evidence type="ECO:0000256" key="5">
    <source>
        <dbReference type="ARBA" id="ARBA00022989"/>
    </source>
</evidence>
<feature type="transmembrane region" description="Helical" evidence="9">
    <location>
        <begin position="36"/>
        <end position="57"/>
    </location>
</feature>
<evidence type="ECO:0000256" key="6">
    <source>
        <dbReference type="ARBA" id="ARBA00023136"/>
    </source>
</evidence>
<accession>A0A1E4RPU6</accession>
<dbReference type="InterPro" id="IPR008901">
    <property type="entry name" value="ACER"/>
</dbReference>
<evidence type="ECO:0000313" key="10">
    <source>
        <dbReference type="EMBL" id="ODV69231.1"/>
    </source>
</evidence>
<dbReference type="GO" id="GO:0046514">
    <property type="term" value="P:ceramide catabolic process"/>
    <property type="evidence" value="ECO:0007669"/>
    <property type="project" value="TreeGrafter"/>
</dbReference>
<feature type="binding site" evidence="8">
    <location>
        <position position="87"/>
    </location>
    <ligand>
        <name>Zn(2+)</name>
        <dbReference type="ChEBI" id="CHEBI:29105"/>
        <note>catalytic</note>
    </ligand>
</feature>
<feature type="transmembrane region" description="Helical" evidence="9">
    <location>
        <begin position="230"/>
        <end position="249"/>
    </location>
</feature>
<evidence type="ECO:0000256" key="4">
    <source>
        <dbReference type="ARBA" id="ARBA00022801"/>
    </source>
</evidence>
<feature type="binding site" evidence="8">
    <location>
        <position position="232"/>
    </location>
    <ligand>
        <name>Zn(2+)</name>
        <dbReference type="ChEBI" id="CHEBI:29105"/>
        <note>catalytic</note>
    </ligand>
</feature>
<comment type="similarity">
    <text evidence="2">Belongs to the alkaline ceramidase family.</text>
</comment>
<dbReference type="GO" id="GO:0005789">
    <property type="term" value="C:endoplasmic reticulum membrane"/>
    <property type="evidence" value="ECO:0007669"/>
    <property type="project" value="TreeGrafter"/>
</dbReference>